<dbReference type="InterPro" id="IPR003594">
    <property type="entry name" value="HATPase_dom"/>
</dbReference>
<evidence type="ECO:0000256" key="7">
    <source>
        <dbReference type="ARBA" id="ARBA00022840"/>
    </source>
</evidence>
<feature type="transmembrane region" description="Helical" evidence="9">
    <location>
        <begin position="89"/>
        <end position="109"/>
    </location>
</feature>
<evidence type="ECO:0000256" key="1">
    <source>
        <dbReference type="ARBA" id="ARBA00000085"/>
    </source>
</evidence>
<dbReference type="InterPro" id="IPR029016">
    <property type="entry name" value="GAF-like_dom_sf"/>
</dbReference>
<dbReference type="GO" id="GO:0000155">
    <property type="term" value="F:phosphorelay sensor kinase activity"/>
    <property type="evidence" value="ECO:0007669"/>
    <property type="project" value="InterPro"/>
</dbReference>
<keyword evidence="8" id="KW-0902">Two-component regulatory system</keyword>
<protein>
    <recommendedName>
        <fullName evidence="2">histidine kinase</fullName>
        <ecNumber evidence="2">2.7.13.3</ecNumber>
    </recommendedName>
</protein>
<evidence type="ECO:0000313" key="12">
    <source>
        <dbReference type="Proteomes" id="UP000488506"/>
    </source>
</evidence>
<sequence length="703" mass="80424">MSYSQYIIIGLLDFLLGLAVFIVNPRKKRNLFYFLFSASIAAWTASFYLIFHSSNHLLAGRITVLAGLFIPLTFYYFVKYFLDENSPGLFLELLYFIPILAVLLISLPFDFYVKSVEVVNNEILFQPGAIYSLNGLFLLFTVIFSIFLLIRKFFKADSLMKYQLSILFWGAVFALLCGIAFNYILPLMGHSEFNVLGNASTVVLLSFYSFAILKFRLMDIVIIVNRSLAYAMVALVFWLLSVFGLFFVPQYFKLLYIPYIQIFLVLVMVLIIGETFKLLRIFLQNTAEKVLIKGWYDSDKILADVAAELAPIFDTHGILNLLKRQFSEELEIEILNLFQIQNDGATKQYVYHSDQSQTLQSSHPLILAIDQKHETIRISDLPEDARKSIDDMTFRKGRIIFPLLSSSQLVGFFILGSKATGDAYDMKDIALFRTLINQIIPVFDRTLPYEHIKKDFDANQKKLYDKKLYDTERLLARSEKIASMANLIQEYNHEIRTPLGIMRLEVVNNLPDDLADKTGLKKLKHSLLQEIDRAADIVETTLRLTKPKERKEVDLNLNDIIEESIKLYQPVGVELIKEFNYLPLIKGDPEDLRLVFVNLIKNAREAIPETGIIRIKTYSSVEDGETLVNAEVNDNGVGIPKENFERIFEPFFSTHITKGRGLGLSIVFRIIREHLGKIEVESKVGVGSTFKVQLPSVKSTILP</sequence>
<dbReference type="PANTHER" id="PTHR43065">
    <property type="entry name" value="SENSOR HISTIDINE KINASE"/>
    <property type="match status" value="1"/>
</dbReference>
<keyword evidence="4" id="KW-0808">Transferase</keyword>
<dbReference type="EC" id="2.7.13.3" evidence="2"/>
<feature type="transmembrane region" description="Helical" evidence="9">
    <location>
        <begin position="399"/>
        <end position="417"/>
    </location>
</feature>
<keyword evidence="3" id="KW-0597">Phosphoprotein</keyword>
<evidence type="ECO:0000256" key="2">
    <source>
        <dbReference type="ARBA" id="ARBA00012438"/>
    </source>
</evidence>
<feature type="transmembrane region" description="Helical" evidence="9">
    <location>
        <begin position="162"/>
        <end position="184"/>
    </location>
</feature>
<keyword evidence="9" id="KW-0812">Transmembrane</keyword>
<feature type="transmembrane region" description="Helical" evidence="9">
    <location>
        <begin position="196"/>
        <end position="215"/>
    </location>
</feature>
<evidence type="ECO:0000256" key="5">
    <source>
        <dbReference type="ARBA" id="ARBA00022741"/>
    </source>
</evidence>
<dbReference type="GO" id="GO:0005524">
    <property type="term" value="F:ATP binding"/>
    <property type="evidence" value="ECO:0007669"/>
    <property type="project" value="UniProtKB-KW"/>
</dbReference>
<evidence type="ECO:0000256" key="4">
    <source>
        <dbReference type="ARBA" id="ARBA00022679"/>
    </source>
</evidence>
<organism evidence="11 12">
    <name type="scientific">Candidatus Saganbacteria bacterium</name>
    <dbReference type="NCBI Taxonomy" id="2575572"/>
    <lineage>
        <taxon>Bacteria</taxon>
        <taxon>Bacillati</taxon>
        <taxon>Saganbacteria</taxon>
    </lineage>
</organism>
<reference evidence="11 12" key="1">
    <citation type="submission" date="2019-12" db="EMBL/GenBank/DDBJ databases">
        <authorList>
            <person name="Wolfe R."/>
            <person name="Danczak R."/>
            <person name="Wilkins M."/>
        </authorList>
    </citation>
    <scope>NUCLEOTIDE SEQUENCE [LARGE SCALE GENOMIC DNA]</scope>
    <source>
        <strain evidence="11">X2_MaxBin.013</strain>
    </source>
</reference>
<feature type="transmembrane region" description="Helical" evidence="9">
    <location>
        <begin position="227"/>
        <end position="248"/>
    </location>
</feature>
<feature type="transmembrane region" description="Helical" evidence="9">
    <location>
        <begin position="6"/>
        <end position="24"/>
    </location>
</feature>
<dbReference type="InterPro" id="IPR036890">
    <property type="entry name" value="HATPase_C_sf"/>
</dbReference>
<evidence type="ECO:0000256" key="3">
    <source>
        <dbReference type="ARBA" id="ARBA00022553"/>
    </source>
</evidence>
<feature type="transmembrane region" description="Helical" evidence="9">
    <location>
        <begin position="31"/>
        <end position="51"/>
    </location>
</feature>
<evidence type="ECO:0000256" key="9">
    <source>
        <dbReference type="SAM" id="Phobius"/>
    </source>
</evidence>
<dbReference type="Gene3D" id="1.10.287.130">
    <property type="match status" value="1"/>
</dbReference>
<dbReference type="PANTHER" id="PTHR43065:SF10">
    <property type="entry name" value="PEROXIDE STRESS-ACTIVATED HISTIDINE KINASE MAK3"/>
    <property type="match status" value="1"/>
</dbReference>
<feature type="transmembrane region" description="Helical" evidence="9">
    <location>
        <begin position="57"/>
        <end position="77"/>
    </location>
</feature>
<evidence type="ECO:0000256" key="6">
    <source>
        <dbReference type="ARBA" id="ARBA00022777"/>
    </source>
</evidence>
<keyword evidence="5" id="KW-0547">Nucleotide-binding</keyword>
<feature type="transmembrane region" description="Helical" evidence="9">
    <location>
        <begin position="129"/>
        <end position="150"/>
    </location>
</feature>
<feature type="transmembrane region" description="Helical" evidence="9">
    <location>
        <begin position="254"/>
        <end position="273"/>
    </location>
</feature>
<dbReference type="InterPro" id="IPR031621">
    <property type="entry name" value="HisKA_7TM"/>
</dbReference>
<evidence type="ECO:0000256" key="8">
    <source>
        <dbReference type="ARBA" id="ARBA00023012"/>
    </source>
</evidence>
<dbReference type="SUPFAM" id="SSF55874">
    <property type="entry name" value="ATPase domain of HSP90 chaperone/DNA topoisomerase II/histidine kinase"/>
    <property type="match status" value="1"/>
</dbReference>
<dbReference type="SMART" id="SM00387">
    <property type="entry name" value="HATPase_c"/>
    <property type="match status" value="1"/>
</dbReference>
<keyword evidence="6" id="KW-0418">Kinase</keyword>
<dbReference type="Pfam" id="PF16927">
    <property type="entry name" value="HisKA_7TM"/>
    <property type="match status" value="1"/>
</dbReference>
<dbReference type="EMBL" id="WPAF01000023">
    <property type="protein sequence ID" value="KAF0133560.1"/>
    <property type="molecule type" value="Genomic_DNA"/>
</dbReference>
<dbReference type="CDD" id="cd00082">
    <property type="entry name" value="HisKA"/>
    <property type="match status" value="1"/>
</dbReference>
<keyword evidence="7 11" id="KW-0067">ATP-binding</keyword>
<dbReference type="InterPro" id="IPR005467">
    <property type="entry name" value="His_kinase_dom"/>
</dbReference>
<keyword evidence="9" id="KW-1133">Transmembrane helix</keyword>
<evidence type="ECO:0000259" key="10">
    <source>
        <dbReference type="PROSITE" id="PS50109"/>
    </source>
</evidence>
<dbReference type="Gene3D" id="3.30.565.10">
    <property type="entry name" value="Histidine kinase-like ATPase, C-terminal domain"/>
    <property type="match status" value="1"/>
</dbReference>
<dbReference type="SUPFAM" id="SSF55781">
    <property type="entry name" value="GAF domain-like"/>
    <property type="match status" value="1"/>
</dbReference>
<comment type="caution">
    <text evidence="11">The sequence shown here is derived from an EMBL/GenBank/DDBJ whole genome shotgun (WGS) entry which is preliminary data.</text>
</comment>
<dbReference type="Gene3D" id="3.30.450.40">
    <property type="match status" value="1"/>
</dbReference>
<dbReference type="PROSITE" id="PS50109">
    <property type="entry name" value="HIS_KIN"/>
    <property type="match status" value="1"/>
</dbReference>
<proteinExistence type="predicted"/>
<dbReference type="AlphaFoldDB" id="A0A833L089"/>
<feature type="domain" description="Histidine kinase" evidence="10">
    <location>
        <begin position="490"/>
        <end position="698"/>
    </location>
</feature>
<dbReference type="Proteomes" id="UP000488506">
    <property type="component" value="Unassembled WGS sequence"/>
</dbReference>
<comment type="catalytic activity">
    <reaction evidence="1">
        <text>ATP + protein L-histidine = ADP + protein N-phospho-L-histidine.</text>
        <dbReference type="EC" id="2.7.13.3"/>
    </reaction>
</comment>
<dbReference type="InterPro" id="IPR003661">
    <property type="entry name" value="HisK_dim/P_dom"/>
</dbReference>
<name>A0A833L089_UNCSA</name>
<gene>
    <name evidence="11" type="ORF">FD145_1229</name>
</gene>
<evidence type="ECO:0000313" key="11">
    <source>
        <dbReference type="EMBL" id="KAF0133560.1"/>
    </source>
</evidence>
<dbReference type="InterPro" id="IPR004358">
    <property type="entry name" value="Sig_transdc_His_kin-like_C"/>
</dbReference>
<dbReference type="PRINTS" id="PR00344">
    <property type="entry name" value="BCTRLSENSOR"/>
</dbReference>
<keyword evidence="9" id="KW-0472">Membrane</keyword>
<accession>A0A833L089</accession>
<dbReference type="Pfam" id="PF02518">
    <property type="entry name" value="HATPase_c"/>
    <property type="match status" value="1"/>
</dbReference>